<evidence type="ECO:0000313" key="1">
    <source>
        <dbReference type="EMBL" id="GAH16182.1"/>
    </source>
</evidence>
<accession>X1D7I6</accession>
<gene>
    <name evidence="1" type="ORF">S01H4_54886</name>
</gene>
<dbReference type="EMBL" id="BART01031621">
    <property type="protein sequence ID" value="GAH16182.1"/>
    <property type="molecule type" value="Genomic_DNA"/>
</dbReference>
<protein>
    <submittedName>
        <fullName evidence="1">Uncharacterized protein</fullName>
    </submittedName>
</protein>
<proteinExistence type="predicted"/>
<reference evidence="1" key="1">
    <citation type="journal article" date="2014" name="Front. Microbiol.">
        <title>High frequency of phylogenetically diverse reductive dehalogenase-homologous genes in deep subseafloor sedimentary metagenomes.</title>
        <authorList>
            <person name="Kawai M."/>
            <person name="Futagami T."/>
            <person name="Toyoda A."/>
            <person name="Takaki Y."/>
            <person name="Nishi S."/>
            <person name="Hori S."/>
            <person name="Arai W."/>
            <person name="Tsubouchi T."/>
            <person name="Morono Y."/>
            <person name="Uchiyama I."/>
            <person name="Ito T."/>
            <person name="Fujiyama A."/>
            <person name="Inagaki F."/>
            <person name="Takami H."/>
        </authorList>
    </citation>
    <scope>NUCLEOTIDE SEQUENCE</scope>
    <source>
        <strain evidence="1">Expedition CK06-06</strain>
    </source>
</reference>
<organism evidence="1">
    <name type="scientific">marine sediment metagenome</name>
    <dbReference type="NCBI Taxonomy" id="412755"/>
    <lineage>
        <taxon>unclassified sequences</taxon>
        <taxon>metagenomes</taxon>
        <taxon>ecological metagenomes</taxon>
    </lineage>
</organism>
<dbReference type="AlphaFoldDB" id="X1D7I6"/>
<sequence length="40" mass="4737">MDEHEDMILDMLYGDEPKDPVEAAHYQFEREQVLGKEGDR</sequence>
<comment type="caution">
    <text evidence="1">The sequence shown here is derived from an EMBL/GenBank/DDBJ whole genome shotgun (WGS) entry which is preliminary data.</text>
</comment>
<name>X1D7I6_9ZZZZ</name>